<dbReference type="AlphaFoldDB" id="A0AA39F006"/>
<organism evidence="1 2">
    <name type="scientific">Microctonus hyperodae</name>
    <name type="common">Parasitoid wasp</name>
    <dbReference type="NCBI Taxonomy" id="165561"/>
    <lineage>
        <taxon>Eukaryota</taxon>
        <taxon>Metazoa</taxon>
        <taxon>Ecdysozoa</taxon>
        <taxon>Arthropoda</taxon>
        <taxon>Hexapoda</taxon>
        <taxon>Insecta</taxon>
        <taxon>Pterygota</taxon>
        <taxon>Neoptera</taxon>
        <taxon>Endopterygota</taxon>
        <taxon>Hymenoptera</taxon>
        <taxon>Apocrita</taxon>
        <taxon>Ichneumonoidea</taxon>
        <taxon>Braconidae</taxon>
        <taxon>Euphorinae</taxon>
        <taxon>Microctonus</taxon>
    </lineage>
</organism>
<dbReference type="Proteomes" id="UP001168972">
    <property type="component" value="Unassembled WGS sequence"/>
</dbReference>
<reference evidence="1" key="2">
    <citation type="submission" date="2023-03" db="EMBL/GenBank/DDBJ databases">
        <authorList>
            <person name="Inwood S.N."/>
            <person name="Skelly J.G."/>
            <person name="Guhlin J."/>
            <person name="Harrop T.W.R."/>
            <person name="Goldson S.G."/>
            <person name="Dearden P.K."/>
        </authorList>
    </citation>
    <scope>NUCLEOTIDE SEQUENCE</scope>
    <source>
        <strain evidence="1">Lincoln</strain>
        <tissue evidence="1">Whole body</tissue>
    </source>
</reference>
<name>A0AA39F006_MICHY</name>
<protein>
    <submittedName>
        <fullName evidence="1">Uncharacterized protein</fullName>
    </submittedName>
</protein>
<comment type="caution">
    <text evidence="1">The sequence shown here is derived from an EMBL/GenBank/DDBJ whole genome shotgun (WGS) entry which is preliminary data.</text>
</comment>
<keyword evidence="2" id="KW-1185">Reference proteome</keyword>
<sequence length="202" mass="23414">MDEFNFDDWKKQARIIDDGIKKLEKRWESAQNILCHRGENAEEAKKIFNDFIQPVKQIRKEIIEDMGPRSDYLKDMDRFLDECETACDELKQGVDDIEALFSEYGYVKPETYRKDHNQEVENTGIDINYDVNNSILNIEEMKILTLDSSPFNQPNNVSPIPKSINFNCNINGNTPRYIATPVIKSVASVMQAESLKKKIMLN</sequence>
<gene>
    <name evidence="1" type="ORF">PV327_009717</name>
</gene>
<evidence type="ECO:0000313" key="2">
    <source>
        <dbReference type="Proteomes" id="UP001168972"/>
    </source>
</evidence>
<reference evidence="1" key="1">
    <citation type="journal article" date="2023" name="bioRxiv">
        <title>Scaffold-level genome assemblies of two parasitoid biocontrol wasps reveal the parthenogenesis mechanism and an associated novel virus.</title>
        <authorList>
            <person name="Inwood S."/>
            <person name="Skelly J."/>
            <person name="Guhlin J."/>
            <person name="Harrop T."/>
            <person name="Goldson S."/>
            <person name="Dearden P."/>
        </authorList>
    </citation>
    <scope>NUCLEOTIDE SEQUENCE</scope>
    <source>
        <strain evidence="1">Lincoln</strain>
        <tissue evidence="1">Whole body</tissue>
    </source>
</reference>
<dbReference type="EMBL" id="JAQQBR010001835">
    <property type="protein sequence ID" value="KAK0161222.1"/>
    <property type="molecule type" value="Genomic_DNA"/>
</dbReference>
<proteinExistence type="predicted"/>
<evidence type="ECO:0000313" key="1">
    <source>
        <dbReference type="EMBL" id="KAK0161222.1"/>
    </source>
</evidence>
<dbReference type="Gene3D" id="6.10.250.1400">
    <property type="match status" value="1"/>
</dbReference>
<accession>A0AA39F006</accession>